<reference evidence="4" key="1">
    <citation type="journal article" date="2019" name="Nat. Commun.">
        <title>The genome of broomcorn millet.</title>
        <authorList>
            <person name="Zou C."/>
            <person name="Miki D."/>
            <person name="Li D."/>
            <person name="Tang Q."/>
            <person name="Xiao L."/>
            <person name="Rajput S."/>
            <person name="Deng P."/>
            <person name="Jia W."/>
            <person name="Huang R."/>
            <person name="Zhang M."/>
            <person name="Sun Y."/>
            <person name="Hu J."/>
            <person name="Fu X."/>
            <person name="Schnable P.S."/>
            <person name="Li F."/>
            <person name="Zhang H."/>
            <person name="Feng B."/>
            <person name="Zhu X."/>
            <person name="Liu R."/>
            <person name="Schnable J.C."/>
            <person name="Zhu J.-K."/>
            <person name="Zhang H."/>
        </authorList>
    </citation>
    <scope>NUCLEOTIDE SEQUENCE [LARGE SCALE GENOMIC DNA]</scope>
</reference>
<accession>A0A3L6RRG1</accession>
<feature type="transmembrane region" description="Helical" evidence="2">
    <location>
        <begin position="12"/>
        <end position="31"/>
    </location>
</feature>
<comment type="caution">
    <text evidence="3">The sequence shown here is derived from an EMBL/GenBank/DDBJ whole genome shotgun (WGS) entry which is preliminary data.</text>
</comment>
<dbReference type="EMBL" id="PQIB02000007">
    <property type="protein sequence ID" value="RLN08205.1"/>
    <property type="molecule type" value="Genomic_DNA"/>
</dbReference>
<evidence type="ECO:0000256" key="1">
    <source>
        <dbReference type="SAM" id="MobiDB-lite"/>
    </source>
</evidence>
<evidence type="ECO:0000313" key="3">
    <source>
        <dbReference type="EMBL" id="RLN08205.1"/>
    </source>
</evidence>
<keyword evidence="4" id="KW-1185">Reference proteome</keyword>
<evidence type="ECO:0000256" key="2">
    <source>
        <dbReference type="SAM" id="Phobius"/>
    </source>
</evidence>
<keyword evidence="2" id="KW-0472">Membrane</keyword>
<feature type="transmembrane region" description="Helical" evidence="2">
    <location>
        <begin position="112"/>
        <end position="136"/>
    </location>
</feature>
<feature type="transmembrane region" description="Helical" evidence="2">
    <location>
        <begin position="175"/>
        <end position="195"/>
    </location>
</feature>
<protein>
    <submittedName>
        <fullName evidence="3">Uncharacterized protein</fullName>
    </submittedName>
</protein>
<organism evidence="3 4">
    <name type="scientific">Panicum miliaceum</name>
    <name type="common">Proso millet</name>
    <name type="synonym">Broomcorn millet</name>
    <dbReference type="NCBI Taxonomy" id="4540"/>
    <lineage>
        <taxon>Eukaryota</taxon>
        <taxon>Viridiplantae</taxon>
        <taxon>Streptophyta</taxon>
        <taxon>Embryophyta</taxon>
        <taxon>Tracheophyta</taxon>
        <taxon>Spermatophyta</taxon>
        <taxon>Magnoliopsida</taxon>
        <taxon>Liliopsida</taxon>
        <taxon>Poales</taxon>
        <taxon>Poaceae</taxon>
        <taxon>PACMAD clade</taxon>
        <taxon>Panicoideae</taxon>
        <taxon>Panicodae</taxon>
        <taxon>Paniceae</taxon>
        <taxon>Panicinae</taxon>
        <taxon>Panicum</taxon>
        <taxon>Panicum sect. Panicum</taxon>
    </lineage>
</organism>
<dbReference type="OrthoDB" id="721296at2759"/>
<sequence length="239" mass="24465">MVLKFHTAADIAMASSAVYAVFGALLAYPAVAPAATAAAFVIGYGVLLFLFPLSVFTLEFLRPPRRLHQTPRSIVACAVATPVALLAAVLAVPCADTRAGRGAVAITASAVWAVDAVAVAALGWCVTNGGFTAVAFSRRMQFTNFMDATRRTPEIGYPLVVVGDPLAARSQAPRFVVAVSAACAAAGGAAVAALSSGGLSSGRSRSLRAPLQRLQPAVPDGCPRRPPRTEVPLPAGPVE</sequence>
<feature type="transmembrane region" description="Helical" evidence="2">
    <location>
        <begin position="73"/>
        <end position="92"/>
    </location>
</feature>
<dbReference type="Proteomes" id="UP000275267">
    <property type="component" value="Unassembled WGS sequence"/>
</dbReference>
<keyword evidence="2" id="KW-1133">Transmembrane helix</keyword>
<name>A0A3L6RRG1_PANMI</name>
<proteinExistence type="predicted"/>
<feature type="compositionally biased region" description="Low complexity" evidence="1">
    <location>
        <begin position="200"/>
        <end position="209"/>
    </location>
</feature>
<gene>
    <name evidence="3" type="ORF">C2845_PM11G23950</name>
</gene>
<evidence type="ECO:0000313" key="4">
    <source>
        <dbReference type="Proteomes" id="UP000275267"/>
    </source>
</evidence>
<feature type="region of interest" description="Disordered" evidence="1">
    <location>
        <begin position="200"/>
        <end position="239"/>
    </location>
</feature>
<dbReference type="AlphaFoldDB" id="A0A3L6RRG1"/>
<keyword evidence="2" id="KW-0812">Transmembrane</keyword>
<feature type="transmembrane region" description="Helical" evidence="2">
    <location>
        <begin position="37"/>
        <end position="61"/>
    </location>
</feature>